<dbReference type="Pfam" id="PF01255">
    <property type="entry name" value="Prenyltransf"/>
    <property type="match status" value="1"/>
</dbReference>
<organism evidence="3 4">
    <name type="scientific">Hydrogenoanaerobacterium saccharovorans</name>
    <dbReference type="NCBI Taxonomy" id="474960"/>
    <lineage>
        <taxon>Bacteria</taxon>
        <taxon>Bacillati</taxon>
        <taxon>Bacillota</taxon>
        <taxon>Clostridia</taxon>
        <taxon>Eubacteriales</taxon>
        <taxon>Oscillospiraceae</taxon>
        <taxon>Hydrogenoanaerobacterium</taxon>
    </lineage>
</organism>
<dbReference type="InterPro" id="IPR036424">
    <property type="entry name" value="UPP_synth-like_sf"/>
</dbReference>
<dbReference type="Gene3D" id="3.40.1180.10">
    <property type="entry name" value="Decaprenyl diphosphate synthase-like"/>
    <property type="match status" value="1"/>
</dbReference>
<keyword evidence="4" id="KW-1185">Reference proteome</keyword>
<dbReference type="Proteomes" id="UP000724149">
    <property type="component" value="Unassembled WGS sequence"/>
</dbReference>
<dbReference type="GO" id="GO:0008834">
    <property type="term" value="F:ditrans,polycis-undecaprenyl-diphosphate synthase [(2E,6E)-farnesyl-diphosphate specific] activity"/>
    <property type="evidence" value="ECO:0007669"/>
    <property type="project" value="UniProtKB-EC"/>
</dbReference>
<dbReference type="EMBL" id="JACSNR010000001">
    <property type="protein sequence ID" value="MBM6922329.1"/>
    <property type="molecule type" value="Genomic_DNA"/>
</dbReference>
<dbReference type="PANTHER" id="PTHR10291">
    <property type="entry name" value="DEHYDRODOLICHYL DIPHOSPHATE SYNTHASE FAMILY MEMBER"/>
    <property type="match status" value="1"/>
</dbReference>
<gene>
    <name evidence="3" type="primary">uppS</name>
    <name evidence="3" type="ORF">H9X81_01290</name>
</gene>
<dbReference type="SUPFAM" id="SSF64005">
    <property type="entry name" value="Undecaprenyl diphosphate synthase"/>
    <property type="match status" value="1"/>
</dbReference>
<evidence type="ECO:0000256" key="2">
    <source>
        <dbReference type="ARBA" id="ARBA00038453"/>
    </source>
</evidence>
<comment type="similarity">
    <text evidence="2">Belongs to the UPP synthase family. Z-FPP synthase subfamily.</text>
</comment>
<reference evidence="3 4" key="1">
    <citation type="journal article" date="2021" name="Sci. Rep.">
        <title>The distribution of antibiotic resistance genes in chicken gut microbiota commensals.</title>
        <authorList>
            <person name="Juricova H."/>
            <person name="Matiasovicova J."/>
            <person name="Kubasova T."/>
            <person name="Cejkova D."/>
            <person name="Rychlik I."/>
        </authorList>
    </citation>
    <scope>NUCLEOTIDE SEQUENCE [LARGE SCALE GENOMIC DNA]</scope>
    <source>
        <strain evidence="3 4">An564</strain>
    </source>
</reference>
<accession>A0ABS2GLK6</accession>
<evidence type="ECO:0000313" key="3">
    <source>
        <dbReference type="EMBL" id="MBM6922329.1"/>
    </source>
</evidence>
<dbReference type="RefSeq" id="WP_204719299.1">
    <property type="nucleotide sequence ID" value="NZ_JACSNR010000001.1"/>
</dbReference>
<evidence type="ECO:0000313" key="4">
    <source>
        <dbReference type="Proteomes" id="UP000724149"/>
    </source>
</evidence>
<protein>
    <submittedName>
        <fullName evidence="3">Di-trans,poly-cis-decaprenylcistransferase</fullName>
        <ecNumber evidence="3">2.5.1.31</ecNumber>
    </submittedName>
</protein>
<dbReference type="NCBIfam" id="TIGR00055">
    <property type="entry name" value="uppS"/>
    <property type="match status" value="1"/>
</dbReference>
<comment type="caution">
    <text evidence="3">The sequence shown here is derived from an EMBL/GenBank/DDBJ whole genome shotgun (WGS) entry which is preliminary data.</text>
</comment>
<dbReference type="EC" id="2.5.1.31" evidence="3"/>
<sequence length="214" mass="24041">MRIPKHIGIIPDGNRRWASQAGLEKKDGYVHGLTPGLELLRLARQAGVEEITYYGFTTDNCGRPQEQVRAFSAACVEAVKLIAAEPVSLLVIGNTEAAVFPKELLPYTGARADLNGGGIRVNFLVNYGWEWDLAGLDRPGSDRKQIYRELHSHDVSRVDLVIRWGGMRRLSGFLPVQSVYADFYVVDRLWPDFQPEDFHQALAWYQKQDITLGG</sequence>
<dbReference type="InterPro" id="IPR001441">
    <property type="entry name" value="UPP_synth-like"/>
</dbReference>
<name>A0ABS2GLK6_9FIRM</name>
<evidence type="ECO:0000256" key="1">
    <source>
        <dbReference type="ARBA" id="ARBA00022679"/>
    </source>
</evidence>
<proteinExistence type="inferred from homology"/>
<dbReference type="CDD" id="cd00475">
    <property type="entry name" value="Cis_IPPS"/>
    <property type="match status" value="1"/>
</dbReference>
<keyword evidence="1 3" id="KW-0808">Transferase</keyword>
<dbReference type="PANTHER" id="PTHR10291:SF43">
    <property type="entry name" value="DEHYDRODOLICHYL DIPHOSPHATE SYNTHASE COMPLEX SUBUNIT DHDDS"/>
    <property type="match status" value="1"/>
</dbReference>